<dbReference type="SUPFAM" id="SSF51045">
    <property type="entry name" value="WW domain"/>
    <property type="match status" value="1"/>
</dbReference>
<dbReference type="OrthoDB" id="196131at2759"/>
<evidence type="ECO:0000313" key="3">
    <source>
        <dbReference type="EMBL" id="GFS35460.1"/>
    </source>
</evidence>
<sequence>MASATVSSTAPCYAPKDPSLPKPWRGLVDGKTGYLYFWNLQTNATQYERSIAPLKLSAPLSSSFQVQQSSQGKHRDNGYNDDGDRYSRGSNGGSKVTSGTKDYQGDNVYPPFASFETTGFPLEILRENSCSLFSLSLRESDDDAPKEWGKAPNGRQSGESFAYGPRSSYFADKEEEEGMIPPE</sequence>
<feature type="region of interest" description="Disordered" evidence="1">
    <location>
        <begin position="62"/>
        <end position="103"/>
    </location>
</feature>
<dbReference type="AlphaFoldDB" id="A0A7J0DHJ7"/>
<keyword evidence="4" id="KW-1185">Reference proteome</keyword>
<feature type="domain" description="WW" evidence="2">
    <location>
        <begin position="18"/>
        <end position="52"/>
    </location>
</feature>
<keyword evidence="3" id="KW-0547">Nucleotide-binding</keyword>
<evidence type="ECO:0000256" key="1">
    <source>
        <dbReference type="SAM" id="MobiDB-lite"/>
    </source>
</evidence>
<evidence type="ECO:0000313" key="4">
    <source>
        <dbReference type="Proteomes" id="UP000585474"/>
    </source>
</evidence>
<feature type="compositionally biased region" description="Basic and acidic residues" evidence="1">
    <location>
        <begin position="73"/>
        <end position="87"/>
    </location>
</feature>
<organism evidence="3 4">
    <name type="scientific">Actinidia rufa</name>
    <dbReference type="NCBI Taxonomy" id="165716"/>
    <lineage>
        <taxon>Eukaryota</taxon>
        <taxon>Viridiplantae</taxon>
        <taxon>Streptophyta</taxon>
        <taxon>Embryophyta</taxon>
        <taxon>Tracheophyta</taxon>
        <taxon>Spermatophyta</taxon>
        <taxon>Magnoliopsida</taxon>
        <taxon>eudicotyledons</taxon>
        <taxon>Gunneridae</taxon>
        <taxon>Pentapetalae</taxon>
        <taxon>asterids</taxon>
        <taxon>Ericales</taxon>
        <taxon>Actinidiaceae</taxon>
        <taxon>Actinidia</taxon>
    </lineage>
</organism>
<feature type="region of interest" description="Disordered" evidence="1">
    <location>
        <begin position="1"/>
        <end position="24"/>
    </location>
</feature>
<feature type="compositionally biased region" description="Polar residues" evidence="1">
    <location>
        <begin position="1"/>
        <end position="10"/>
    </location>
</feature>
<dbReference type="Proteomes" id="UP000585474">
    <property type="component" value="Unassembled WGS sequence"/>
</dbReference>
<keyword evidence="3" id="KW-0347">Helicase</keyword>
<gene>
    <name evidence="3" type="ORF">Acr_00g0039940</name>
</gene>
<feature type="region of interest" description="Disordered" evidence="1">
    <location>
        <begin position="139"/>
        <end position="183"/>
    </location>
</feature>
<feature type="compositionally biased region" description="Acidic residues" evidence="1">
    <location>
        <begin position="173"/>
        <end position="183"/>
    </location>
</feature>
<dbReference type="GO" id="GO:0004386">
    <property type="term" value="F:helicase activity"/>
    <property type="evidence" value="ECO:0007669"/>
    <property type="project" value="UniProtKB-KW"/>
</dbReference>
<protein>
    <submittedName>
        <fullName evidence="3">DEAD box RNA helicase family protein</fullName>
    </submittedName>
</protein>
<dbReference type="InterPro" id="IPR036020">
    <property type="entry name" value="WW_dom_sf"/>
</dbReference>
<keyword evidence="3" id="KW-0067">ATP-binding</keyword>
<dbReference type="InterPro" id="IPR001202">
    <property type="entry name" value="WW_dom"/>
</dbReference>
<proteinExistence type="predicted"/>
<keyword evidence="3" id="KW-0378">Hydrolase</keyword>
<evidence type="ECO:0000259" key="2">
    <source>
        <dbReference type="PROSITE" id="PS50020"/>
    </source>
</evidence>
<accession>A0A7J0DHJ7</accession>
<comment type="caution">
    <text evidence="3">The sequence shown here is derived from an EMBL/GenBank/DDBJ whole genome shotgun (WGS) entry which is preliminary data.</text>
</comment>
<reference evidence="4" key="1">
    <citation type="submission" date="2019-07" db="EMBL/GenBank/DDBJ databases">
        <title>De Novo Assembly of kiwifruit Actinidia rufa.</title>
        <authorList>
            <person name="Sugita-Konishi S."/>
            <person name="Sato K."/>
            <person name="Mori E."/>
            <person name="Abe Y."/>
            <person name="Kisaki G."/>
            <person name="Hamano K."/>
            <person name="Suezawa K."/>
            <person name="Otani M."/>
            <person name="Fukuda T."/>
            <person name="Manabe T."/>
            <person name="Gomi K."/>
            <person name="Tabuchi M."/>
            <person name="Akimitsu K."/>
            <person name="Kataoka I."/>
        </authorList>
    </citation>
    <scope>NUCLEOTIDE SEQUENCE [LARGE SCALE GENOMIC DNA]</scope>
    <source>
        <strain evidence="4">cv. Fuchu</strain>
    </source>
</reference>
<dbReference type="PROSITE" id="PS50020">
    <property type="entry name" value="WW_DOMAIN_2"/>
    <property type="match status" value="1"/>
</dbReference>
<name>A0A7J0DHJ7_9ERIC</name>
<feature type="compositionally biased region" description="Low complexity" evidence="1">
    <location>
        <begin position="62"/>
        <end position="71"/>
    </location>
</feature>
<dbReference type="EMBL" id="BJWL01000229">
    <property type="protein sequence ID" value="GFS35460.1"/>
    <property type="molecule type" value="Genomic_DNA"/>
</dbReference>